<reference evidence="2 3" key="1">
    <citation type="submission" date="2019-05" db="EMBL/GenBank/DDBJ databases">
        <title>Another draft genome of Portunus trituberculatus and its Hox gene families provides insights of decapod evolution.</title>
        <authorList>
            <person name="Jeong J.-H."/>
            <person name="Song I."/>
            <person name="Kim S."/>
            <person name="Choi T."/>
            <person name="Kim D."/>
            <person name="Ryu S."/>
            <person name="Kim W."/>
        </authorList>
    </citation>
    <scope>NUCLEOTIDE SEQUENCE [LARGE SCALE GENOMIC DNA]</scope>
    <source>
        <tissue evidence="2">Muscle</tissue>
    </source>
</reference>
<name>A0A5B7CKG9_PORTR</name>
<proteinExistence type="predicted"/>
<keyword evidence="3" id="KW-1185">Reference proteome</keyword>
<evidence type="ECO:0000256" key="1">
    <source>
        <dbReference type="SAM" id="MobiDB-lite"/>
    </source>
</evidence>
<dbReference type="AlphaFoldDB" id="A0A5B7CKG9"/>
<evidence type="ECO:0000313" key="3">
    <source>
        <dbReference type="Proteomes" id="UP000324222"/>
    </source>
</evidence>
<protein>
    <submittedName>
        <fullName evidence="2">Uncharacterized protein</fullName>
    </submittedName>
</protein>
<evidence type="ECO:0000313" key="2">
    <source>
        <dbReference type="EMBL" id="MPC08856.1"/>
    </source>
</evidence>
<dbReference type="EMBL" id="VSRR010000046">
    <property type="protein sequence ID" value="MPC08856.1"/>
    <property type="molecule type" value="Genomic_DNA"/>
</dbReference>
<feature type="region of interest" description="Disordered" evidence="1">
    <location>
        <begin position="81"/>
        <end position="100"/>
    </location>
</feature>
<dbReference type="Proteomes" id="UP000324222">
    <property type="component" value="Unassembled WGS sequence"/>
</dbReference>
<accession>A0A5B7CKG9</accession>
<organism evidence="2 3">
    <name type="scientific">Portunus trituberculatus</name>
    <name type="common">Swimming crab</name>
    <name type="synonym">Neptunus trituberculatus</name>
    <dbReference type="NCBI Taxonomy" id="210409"/>
    <lineage>
        <taxon>Eukaryota</taxon>
        <taxon>Metazoa</taxon>
        <taxon>Ecdysozoa</taxon>
        <taxon>Arthropoda</taxon>
        <taxon>Crustacea</taxon>
        <taxon>Multicrustacea</taxon>
        <taxon>Malacostraca</taxon>
        <taxon>Eumalacostraca</taxon>
        <taxon>Eucarida</taxon>
        <taxon>Decapoda</taxon>
        <taxon>Pleocyemata</taxon>
        <taxon>Brachyura</taxon>
        <taxon>Eubrachyura</taxon>
        <taxon>Portunoidea</taxon>
        <taxon>Portunidae</taxon>
        <taxon>Portuninae</taxon>
        <taxon>Portunus</taxon>
    </lineage>
</organism>
<sequence>MRDLTEPYISIRGQKVTVEYAGVHGLGGVGAGHGHPATHGLLQLRQVPLDGVLVKDGLGGRAQLPVPRDCILLQKPHHHHHHHLIMPNTNEREPAKGNKI</sequence>
<gene>
    <name evidence="2" type="ORF">E2C01_001451</name>
</gene>
<feature type="compositionally biased region" description="Basic and acidic residues" evidence="1">
    <location>
        <begin position="90"/>
        <end position="100"/>
    </location>
</feature>
<comment type="caution">
    <text evidence="2">The sequence shown here is derived from an EMBL/GenBank/DDBJ whole genome shotgun (WGS) entry which is preliminary data.</text>
</comment>